<dbReference type="EC" id="3.4.21.-" evidence="6"/>
<dbReference type="GO" id="GO:0006508">
    <property type="term" value="P:proteolysis"/>
    <property type="evidence" value="ECO:0007669"/>
    <property type="project" value="UniProtKB-KW"/>
</dbReference>
<dbReference type="InterPro" id="IPR023302">
    <property type="entry name" value="Pept_S9A_N"/>
</dbReference>
<dbReference type="STRING" id="1054147.F4PR93"/>
<evidence type="ECO:0000256" key="1">
    <source>
        <dbReference type="ARBA" id="ARBA00005228"/>
    </source>
</evidence>
<dbReference type="PRINTS" id="PR00862">
    <property type="entry name" value="PROLIGOPTASE"/>
</dbReference>
<evidence type="ECO:0000256" key="5">
    <source>
        <dbReference type="ARBA" id="ARBA00045448"/>
    </source>
</evidence>
<dbReference type="Proteomes" id="UP000007797">
    <property type="component" value="Unassembled WGS sequence"/>
</dbReference>
<evidence type="ECO:0000256" key="2">
    <source>
        <dbReference type="ARBA" id="ARBA00022670"/>
    </source>
</evidence>
<dbReference type="MEROPS" id="S09.A92"/>
<dbReference type="InterPro" id="IPR001375">
    <property type="entry name" value="Peptidase_S9_cat"/>
</dbReference>
<dbReference type="GeneID" id="14873300"/>
<dbReference type="PANTHER" id="PTHR11757:SF19">
    <property type="entry name" value="PROLYL ENDOPEPTIDASE-LIKE"/>
    <property type="match status" value="1"/>
</dbReference>
<dbReference type="InterPro" id="IPR002470">
    <property type="entry name" value="Peptidase_S9A"/>
</dbReference>
<dbReference type="KEGG" id="dfa:DFA_01174"/>
<dbReference type="AlphaFoldDB" id="F4PR93"/>
<keyword evidence="11" id="KW-1185">Reference proteome</keyword>
<evidence type="ECO:0000256" key="7">
    <source>
        <dbReference type="SAM" id="MobiDB-lite"/>
    </source>
</evidence>
<dbReference type="SUPFAM" id="SSF50993">
    <property type="entry name" value="Peptidase/esterase 'gauge' domain"/>
    <property type="match status" value="1"/>
</dbReference>
<evidence type="ECO:0000256" key="3">
    <source>
        <dbReference type="ARBA" id="ARBA00022801"/>
    </source>
</evidence>
<evidence type="ECO:0000256" key="6">
    <source>
        <dbReference type="RuleBase" id="RU368024"/>
    </source>
</evidence>
<dbReference type="InterPro" id="IPR029058">
    <property type="entry name" value="AB_hydrolase_fold"/>
</dbReference>
<proteinExistence type="inferred from homology"/>
<dbReference type="EMBL" id="GL883010">
    <property type="protein sequence ID" value="EGG21293.1"/>
    <property type="molecule type" value="Genomic_DNA"/>
</dbReference>
<accession>F4PR93</accession>
<evidence type="ECO:0000256" key="4">
    <source>
        <dbReference type="ARBA" id="ARBA00022825"/>
    </source>
</evidence>
<comment type="similarity">
    <text evidence="1 6">Belongs to the peptidase S9A family.</text>
</comment>
<dbReference type="OrthoDB" id="248387at2759"/>
<name>F4PR93_CACFS</name>
<feature type="domain" description="Peptidase S9 prolyl oligopeptidase catalytic" evidence="8">
    <location>
        <begin position="585"/>
        <end position="770"/>
    </location>
</feature>
<keyword evidence="3 6" id="KW-0378">Hydrolase</keyword>
<comment type="function">
    <text evidence="5">Serine peptidase whose precise substrate specificity remains unclear. Does not cleave peptides after a arginine or lysine residue. Regulates trans-Golgi network morphology and sorting by regulating the membrane binding of the AP-1 complex. May play a role in the regulation of synaptic vesicle exocytosis.</text>
</comment>
<gene>
    <name evidence="10" type="ORF">DFA_01174</name>
</gene>
<dbReference type="Pfam" id="PF02897">
    <property type="entry name" value="Peptidase_S9_N"/>
    <property type="match status" value="1"/>
</dbReference>
<evidence type="ECO:0000259" key="8">
    <source>
        <dbReference type="Pfam" id="PF00326"/>
    </source>
</evidence>
<dbReference type="InterPro" id="IPR051543">
    <property type="entry name" value="Serine_Peptidase_S9A"/>
</dbReference>
<feature type="domain" description="Peptidase S9A N-terminal" evidence="9">
    <location>
        <begin position="114"/>
        <end position="511"/>
    </location>
</feature>
<evidence type="ECO:0000313" key="10">
    <source>
        <dbReference type="EMBL" id="EGG21293.1"/>
    </source>
</evidence>
<organism evidence="10 11">
    <name type="scientific">Cavenderia fasciculata</name>
    <name type="common">Slime mold</name>
    <name type="synonym">Dictyostelium fasciculatum</name>
    <dbReference type="NCBI Taxonomy" id="261658"/>
    <lineage>
        <taxon>Eukaryota</taxon>
        <taxon>Amoebozoa</taxon>
        <taxon>Evosea</taxon>
        <taxon>Eumycetozoa</taxon>
        <taxon>Dictyostelia</taxon>
        <taxon>Acytosteliales</taxon>
        <taxon>Cavenderiaceae</taxon>
        <taxon>Cavenderia</taxon>
    </lineage>
</organism>
<dbReference type="OMA" id="LINCNSK"/>
<evidence type="ECO:0000313" key="11">
    <source>
        <dbReference type="Proteomes" id="UP000007797"/>
    </source>
</evidence>
<feature type="compositionally biased region" description="Pro residues" evidence="7">
    <location>
        <begin position="72"/>
        <end position="82"/>
    </location>
</feature>
<feature type="region of interest" description="Disordered" evidence="7">
    <location>
        <begin position="68"/>
        <end position="88"/>
    </location>
</feature>
<keyword evidence="2 6" id="KW-0645">Protease</keyword>
<dbReference type="Gene3D" id="3.40.50.1820">
    <property type="entry name" value="alpha/beta hydrolase"/>
    <property type="match status" value="1"/>
</dbReference>
<keyword evidence="4 6" id="KW-0720">Serine protease</keyword>
<dbReference type="RefSeq" id="XP_004359143.1">
    <property type="nucleotide sequence ID" value="XM_004359086.1"/>
</dbReference>
<dbReference type="Pfam" id="PF00326">
    <property type="entry name" value="Peptidase_S9"/>
    <property type="match status" value="1"/>
</dbReference>
<sequence length="822" mass="93587">MSSSTTTVATTVYHHHLRSHHYINRIVKRTFNDIVSSTSAAVSSTHLISPPIISSLIDKKEFYVTYSHVTRSPPPPPPPPPLEESSGSFTTTVLSKLGLNKKKQPIIPFSLHAPPIHHKETIEFDKHGFKWKDDYLWMNNPIEADERVQESIQQENDYADLYGKSVIKHLQSQIKREKMDTIINLSKQKEEDVEGYQYISNKDSYFRKRLIDGQCHELFKNGKEMFEYLKITDLVSFKFAEDQKHFMYGADVGEETYHCFIKVLQENNTSITLDHIPNVVSIEWGKNNEVYYTVPDHLKRPHKLYKRILGSNQPDELILDEPNDSYFLDLVKSKDGKYIFFCSNSKTSSCVYSLRLDDPDQRPKVCIKRKENLEYYVEHNGDSFIIFANIDKKDLSIFVAKDTLENGSIEDLEPLVPTDDNINIRDVDVFDNKLVLCELHNSSPRIRIISKNVQTGRFDAALSKSIDFPKTSTLALGINQGFSRKTIRAYCCEPLIPSSAYDIDIYTYDTTVHTPPSIHGPLALLPSDYTCQKVFVQSKHDPSIQIPLSIIHHRDIKLNSLNPTLIKGYGAYGTILDTGYDESDLPLLKRGWVIAMAHVRGGGEMGRNWYVSGKKEMKKNSILDFVDCAEYLCSSGYTSNNKLVAHGSSAGGVLMGNMALSYGHLFNAIVAKVPFVDILTTMMDESLPLTIHEYGEWGNPSTDKQTFNTILSYDPYFLIDKKNKNIQLPNILVTASLSDIRVPFWQPMRWVAKLRESLLLQNNNAEQRNPNMDCYSSSKQSKQPIILLKIEDCGHFGPKGHEDHMDAMSFETAFMIKSVSDK</sequence>
<dbReference type="Gene3D" id="2.130.10.120">
    <property type="entry name" value="Prolyl oligopeptidase, N-terminal domain"/>
    <property type="match status" value="1"/>
</dbReference>
<dbReference type="PANTHER" id="PTHR11757">
    <property type="entry name" value="PROTEASE FAMILY S9A OLIGOPEPTIDASE"/>
    <property type="match status" value="1"/>
</dbReference>
<dbReference type="GO" id="GO:0004252">
    <property type="term" value="F:serine-type endopeptidase activity"/>
    <property type="evidence" value="ECO:0007669"/>
    <property type="project" value="UniProtKB-UniRule"/>
</dbReference>
<reference evidence="11" key="1">
    <citation type="journal article" date="2011" name="Genome Res.">
        <title>Phylogeny-wide analysis of social amoeba genomes highlights ancient origins for complex intercellular communication.</title>
        <authorList>
            <person name="Heidel A.J."/>
            <person name="Lawal H.M."/>
            <person name="Felder M."/>
            <person name="Schilde C."/>
            <person name="Helps N.R."/>
            <person name="Tunggal B."/>
            <person name="Rivero F."/>
            <person name="John U."/>
            <person name="Schleicher M."/>
            <person name="Eichinger L."/>
            <person name="Platzer M."/>
            <person name="Noegel A.A."/>
            <person name="Schaap P."/>
            <person name="Gloeckner G."/>
        </authorList>
    </citation>
    <scope>NUCLEOTIDE SEQUENCE [LARGE SCALE GENOMIC DNA]</scope>
    <source>
        <strain evidence="11">SH3</strain>
    </source>
</reference>
<protein>
    <recommendedName>
        <fullName evidence="6">Prolyl endopeptidase</fullName>
        <ecNumber evidence="6">3.4.21.-</ecNumber>
    </recommendedName>
</protein>
<evidence type="ECO:0000259" key="9">
    <source>
        <dbReference type="Pfam" id="PF02897"/>
    </source>
</evidence>
<dbReference type="SUPFAM" id="SSF53474">
    <property type="entry name" value="alpha/beta-Hydrolases"/>
    <property type="match status" value="1"/>
</dbReference>